<proteinExistence type="evidence at transcript level"/>
<reference evidence="2" key="1">
    <citation type="journal article" date="2008" name="BMC Genomics">
        <title>Analysis of 4,664 high-quality sequence-finished poplar full-length cDNA clones and their utility for the discovery of genes responding to insect feeding.</title>
        <authorList>
            <person name="Ralph S.G."/>
            <person name="Chun H.J."/>
            <person name="Cooper D."/>
            <person name="Kirkpatrick R."/>
            <person name="Kolosova N."/>
            <person name="Gunter L."/>
            <person name="Tuskan G.A."/>
            <person name="Douglas C.J."/>
            <person name="Holt R.A."/>
            <person name="Jones S.J."/>
            <person name="Marra M.A."/>
            <person name="Bohlmann J."/>
        </authorList>
    </citation>
    <scope>NUCLEOTIDE SEQUENCE</scope>
    <source>
        <tissue evidence="2">Phloem and cambium</tissue>
    </source>
</reference>
<keyword evidence="1" id="KW-0472">Membrane</keyword>
<name>A9PAE6_POPTR</name>
<protein>
    <submittedName>
        <fullName evidence="2">Uncharacterized protein</fullName>
    </submittedName>
</protein>
<organism evidence="2">
    <name type="scientific">Populus trichocarpa</name>
    <name type="common">Western balsam poplar</name>
    <name type="synonym">Populus balsamifera subsp. trichocarpa</name>
    <dbReference type="NCBI Taxonomy" id="3694"/>
    <lineage>
        <taxon>Eukaryota</taxon>
        <taxon>Viridiplantae</taxon>
        <taxon>Streptophyta</taxon>
        <taxon>Embryophyta</taxon>
        <taxon>Tracheophyta</taxon>
        <taxon>Spermatophyta</taxon>
        <taxon>Magnoliopsida</taxon>
        <taxon>eudicotyledons</taxon>
        <taxon>Gunneridae</taxon>
        <taxon>Pentapetalae</taxon>
        <taxon>rosids</taxon>
        <taxon>fabids</taxon>
        <taxon>Malpighiales</taxon>
        <taxon>Salicaceae</taxon>
        <taxon>Saliceae</taxon>
        <taxon>Populus</taxon>
    </lineage>
</organism>
<feature type="transmembrane region" description="Helical" evidence="1">
    <location>
        <begin position="20"/>
        <end position="46"/>
    </location>
</feature>
<keyword evidence="1" id="KW-0812">Transmembrane</keyword>
<dbReference type="EMBL" id="EF145163">
    <property type="protein sequence ID" value="ABK93349.1"/>
    <property type="molecule type" value="mRNA"/>
</dbReference>
<evidence type="ECO:0000313" key="2">
    <source>
        <dbReference type="EMBL" id="ABK93349.1"/>
    </source>
</evidence>
<sequence length="56" mass="6506">MSTNLPYIFNFGFYLSQFSVLFIFGLNIKVLLISIKVLIVLEYFCLMSSKTSPYQI</sequence>
<keyword evidence="1" id="KW-1133">Transmembrane helix</keyword>
<evidence type="ECO:0000256" key="1">
    <source>
        <dbReference type="SAM" id="Phobius"/>
    </source>
</evidence>
<accession>A9PAE6</accession>
<dbReference type="AlphaFoldDB" id="A9PAE6"/>